<dbReference type="PROSITE" id="PS50886">
    <property type="entry name" value="TRBD"/>
    <property type="match status" value="1"/>
</dbReference>
<dbReference type="Pfam" id="PF09334">
    <property type="entry name" value="tRNA-synt_1g"/>
    <property type="match status" value="1"/>
</dbReference>
<dbReference type="OrthoDB" id="9810191at2"/>
<comment type="similarity">
    <text evidence="3 16">Belongs to the class-I aminoacyl-tRNA synthetase family. MetG type 1 subfamily.</text>
</comment>
<name>A0A5E4PGN4_9COXI</name>
<feature type="binding site" evidence="16">
    <location>
        <position position="148"/>
    </location>
    <ligand>
        <name>Zn(2+)</name>
        <dbReference type="ChEBI" id="CHEBI:29105"/>
    </ligand>
</feature>
<gene>
    <name evidence="18" type="primary">metG_1</name>
    <name evidence="16" type="synonym">metG</name>
    <name evidence="18" type="ORF">AQUSIP_15060</name>
</gene>
<evidence type="ECO:0000313" key="19">
    <source>
        <dbReference type="Proteomes" id="UP000324194"/>
    </source>
</evidence>
<dbReference type="GO" id="GO:0004825">
    <property type="term" value="F:methionine-tRNA ligase activity"/>
    <property type="evidence" value="ECO:0007669"/>
    <property type="project" value="UniProtKB-UniRule"/>
</dbReference>
<evidence type="ECO:0000256" key="4">
    <source>
        <dbReference type="ARBA" id="ARBA00011738"/>
    </source>
</evidence>
<dbReference type="RefSeq" id="WP_148339433.1">
    <property type="nucleotide sequence ID" value="NZ_LR699119.1"/>
</dbReference>
<keyword evidence="19" id="KW-1185">Reference proteome</keyword>
<feature type="binding site" evidence="16">
    <location>
        <position position="161"/>
    </location>
    <ligand>
        <name>Zn(2+)</name>
        <dbReference type="ChEBI" id="CHEBI:29105"/>
    </ligand>
</feature>
<evidence type="ECO:0000256" key="5">
    <source>
        <dbReference type="ARBA" id="ARBA00022490"/>
    </source>
</evidence>
<dbReference type="Pfam" id="PF01588">
    <property type="entry name" value="tRNA_bind"/>
    <property type="match status" value="1"/>
</dbReference>
<dbReference type="KEGG" id="asip:AQUSIP_15060"/>
<dbReference type="AlphaFoldDB" id="A0A5E4PGN4"/>
<keyword evidence="8 16" id="KW-0479">Metal-binding</keyword>
<keyword evidence="12 16" id="KW-0694">RNA-binding</keyword>
<dbReference type="Gene3D" id="3.40.50.620">
    <property type="entry name" value="HUPs"/>
    <property type="match status" value="1"/>
</dbReference>
<dbReference type="InterPro" id="IPR002547">
    <property type="entry name" value="tRNA-bd_dom"/>
</dbReference>
<dbReference type="CDD" id="cd00814">
    <property type="entry name" value="MetRS_core"/>
    <property type="match status" value="1"/>
</dbReference>
<evidence type="ECO:0000256" key="13">
    <source>
        <dbReference type="ARBA" id="ARBA00022917"/>
    </source>
</evidence>
<comment type="catalytic activity">
    <reaction evidence="15 16">
        <text>tRNA(Met) + L-methionine + ATP = L-methionyl-tRNA(Met) + AMP + diphosphate</text>
        <dbReference type="Rhea" id="RHEA:13481"/>
        <dbReference type="Rhea" id="RHEA-COMP:9667"/>
        <dbReference type="Rhea" id="RHEA-COMP:9698"/>
        <dbReference type="ChEBI" id="CHEBI:30616"/>
        <dbReference type="ChEBI" id="CHEBI:33019"/>
        <dbReference type="ChEBI" id="CHEBI:57844"/>
        <dbReference type="ChEBI" id="CHEBI:78442"/>
        <dbReference type="ChEBI" id="CHEBI:78530"/>
        <dbReference type="ChEBI" id="CHEBI:456215"/>
        <dbReference type="EC" id="6.1.1.10"/>
    </reaction>
</comment>
<evidence type="ECO:0000256" key="2">
    <source>
        <dbReference type="ARBA" id="ARBA00004496"/>
    </source>
</evidence>
<keyword evidence="11 16" id="KW-0067">ATP-binding</keyword>
<feature type="binding site" evidence="16">
    <location>
        <position position="158"/>
    </location>
    <ligand>
        <name>Zn(2+)</name>
        <dbReference type="ChEBI" id="CHEBI:29105"/>
    </ligand>
</feature>
<dbReference type="InterPro" id="IPR033911">
    <property type="entry name" value="MetRS_core"/>
</dbReference>
<dbReference type="Proteomes" id="UP000324194">
    <property type="component" value="Chromosome 1"/>
</dbReference>
<dbReference type="PANTHER" id="PTHR45765:SF1">
    <property type="entry name" value="METHIONINE--TRNA LIGASE, CYTOPLASMIC"/>
    <property type="match status" value="1"/>
</dbReference>
<comment type="subcellular location">
    <subcellularLocation>
        <location evidence="2 16">Cytoplasm</location>
    </subcellularLocation>
</comment>
<dbReference type="FunFam" id="2.20.28.20:FF:000001">
    <property type="entry name" value="Methionine--tRNA ligase"/>
    <property type="match status" value="1"/>
</dbReference>
<keyword evidence="14 16" id="KW-0030">Aminoacyl-tRNA synthetase</keyword>
<feature type="binding site" evidence="16">
    <location>
        <position position="145"/>
    </location>
    <ligand>
        <name>Zn(2+)</name>
        <dbReference type="ChEBI" id="CHEBI:29105"/>
    </ligand>
</feature>
<feature type="domain" description="TRNA-binding" evidence="17">
    <location>
        <begin position="577"/>
        <end position="679"/>
    </location>
</feature>
<feature type="short sequence motif" description="'KMSKS' region" evidence="16">
    <location>
        <begin position="331"/>
        <end position="335"/>
    </location>
</feature>
<dbReference type="EC" id="6.1.1.10" evidence="16"/>
<dbReference type="SUPFAM" id="SSF47323">
    <property type="entry name" value="Anticodon-binding domain of a subclass of class I aminoacyl-tRNA synthetases"/>
    <property type="match status" value="1"/>
</dbReference>
<dbReference type="SUPFAM" id="SSF57770">
    <property type="entry name" value="Methionyl-tRNA synthetase (MetRS), Zn-domain"/>
    <property type="match status" value="1"/>
</dbReference>
<dbReference type="InterPro" id="IPR014729">
    <property type="entry name" value="Rossmann-like_a/b/a_fold"/>
</dbReference>
<dbReference type="CDD" id="cd07957">
    <property type="entry name" value="Anticodon_Ia_Met"/>
    <property type="match status" value="1"/>
</dbReference>
<dbReference type="PRINTS" id="PR01041">
    <property type="entry name" value="TRNASYNTHMET"/>
</dbReference>
<evidence type="ECO:0000256" key="14">
    <source>
        <dbReference type="ARBA" id="ARBA00023146"/>
    </source>
</evidence>
<keyword evidence="10 16" id="KW-0862">Zinc</keyword>
<dbReference type="Gene3D" id="2.20.28.20">
    <property type="entry name" value="Methionyl-tRNA synthetase, Zn-domain"/>
    <property type="match status" value="1"/>
</dbReference>
<dbReference type="PROSITE" id="PS00178">
    <property type="entry name" value="AA_TRNA_LIGASE_I"/>
    <property type="match status" value="1"/>
</dbReference>
<dbReference type="InterPro" id="IPR004495">
    <property type="entry name" value="Met-tRNA-synth_bsu_C"/>
</dbReference>
<dbReference type="InterPro" id="IPR023458">
    <property type="entry name" value="Met-tRNA_ligase_1"/>
</dbReference>
<keyword evidence="9 16" id="KW-0547">Nucleotide-binding</keyword>
<dbReference type="SUPFAM" id="SSF52374">
    <property type="entry name" value="Nucleotidylyl transferase"/>
    <property type="match status" value="1"/>
</dbReference>
<evidence type="ECO:0000256" key="12">
    <source>
        <dbReference type="ARBA" id="ARBA00022884"/>
    </source>
</evidence>
<evidence type="ECO:0000256" key="8">
    <source>
        <dbReference type="ARBA" id="ARBA00022723"/>
    </source>
</evidence>
<evidence type="ECO:0000256" key="11">
    <source>
        <dbReference type="ARBA" id="ARBA00022840"/>
    </source>
</evidence>
<sequence>MSGKRKILVTNALPYANGSLHLGHMVGYIQADIWVRLQKMLGNTCLYICGSDCHGTPIMIQAEKLGIAPETLIENMRQDHEKDFADFHIGFDNYYTTHSQENRQLVETIFKRHMNAGNIVKRTIKQLYDPVKNMFLPDRYIKGECPNCGAKDQYGDNCEVCGATYLPTDLKNPFSTLSGVQPVEKESEHYFFKLQNYEDFLKQWTRRGHLQAQVTNKLDEWFNDGLREWDISRDAPYFGFAIPGEKNKYFYVWLDAPVGYMASFLNLCERNKDLRFEDFWGPESQAELYHFIGKDIIYFHALFWPAMLHGAQFRTPSAIFANGFLTIDGQKMSKSRGTFIKARTYLQNLNPEYLRYYFAAKLSDRIEDLDIHFDDFTQRINSDLVGKFINIASRCASFINKHFGGKLSARCAEQLLYDDFANAGDSISECFQNMEYSHAVRQIMALADRANQYVDEKKPWALIKDANKQQEVHDVCSMGINLFRILMIYLKPVLPQTAGQAESFLRVPPLQWQDKNKPLLDHPIHEFQPLIHRIDPKQIEAMKMAAKQDIEKSTAQASAPTVEPVQTKEKEFISIDDFNKIDLRIAQVLEAESVEGADKLLRLKVDLGSETRQIFAGIKSSYQPEQLIGRQVVIVANLAPRKMRFGLSEGMVIVASGSEDGRLYIVSPENGAQPGMKVK</sequence>
<feature type="binding site" evidence="16">
    <location>
        <position position="334"/>
    </location>
    <ligand>
        <name>ATP</name>
        <dbReference type="ChEBI" id="CHEBI:30616"/>
    </ligand>
</feature>
<dbReference type="Gene3D" id="2.40.50.140">
    <property type="entry name" value="Nucleic acid-binding proteins"/>
    <property type="match status" value="1"/>
</dbReference>
<dbReference type="InterPro" id="IPR001412">
    <property type="entry name" value="aa-tRNA-synth_I_CS"/>
</dbReference>
<dbReference type="SUPFAM" id="SSF50249">
    <property type="entry name" value="Nucleic acid-binding proteins"/>
    <property type="match status" value="1"/>
</dbReference>
<dbReference type="Pfam" id="PF19303">
    <property type="entry name" value="Anticodon_3"/>
    <property type="match status" value="1"/>
</dbReference>
<comment type="subunit">
    <text evidence="4 16">Homodimer.</text>
</comment>
<dbReference type="EMBL" id="LR699119">
    <property type="protein sequence ID" value="VVC76200.1"/>
    <property type="molecule type" value="Genomic_DNA"/>
</dbReference>
<evidence type="ECO:0000256" key="7">
    <source>
        <dbReference type="ARBA" id="ARBA00022598"/>
    </source>
</evidence>
<feature type="short sequence motif" description="'HIGH' region" evidence="16">
    <location>
        <begin position="14"/>
        <end position="24"/>
    </location>
</feature>
<dbReference type="PANTHER" id="PTHR45765">
    <property type="entry name" value="METHIONINE--TRNA LIGASE"/>
    <property type="match status" value="1"/>
</dbReference>
<organism evidence="18 19">
    <name type="scientific">Aquicella siphonis</name>
    <dbReference type="NCBI Taxonomy" id="254247"/>
    <lineage>
        <taxon>Bacteria</taxon>
        <taxon>Pseudomonadati</taxon>
        <taxon>Pseudomonadota</taxon>
        <taxon>Gammaproteobacteria</taxon>
        <taxon>Legionellales</taxon>
        <taxon>Coxiellaceae</taxon>
        <taxon>Aquicella</taxon>
    </lineage>
</organism>
<dbReference type="InterPro" id="IPR009080">
    <property type="entry name" value="tRNAsynth_Ia_anticodon-bd"/>
</dbReference>
<keyword evidence="6 16" id="KW-0820">tRNA-binding</keyword>
<dbReference type="FunFam" id="1.10.730.10:FF:000005">
    <property type="entry name" value="Methionine--tRNA ligase"/>
    <property type="match status" value="1"/>
</dbReference>
<dbReference type="GO" id="GO:0046872">
    <property type="term" value="F:metal ion binding"/>
    <property type="evidence" value="ECO:0007669"/>
    <property type="project" value="UniProtKB-KW"/>
</dbReference>
<dbReference type="InterPro" id="IPR012340">
    <property type="entry name" value="NA-bd_OB-fold"/>
</dbReference>
<dbReference type="FunFam" id="2.40.50.140:FF:000042">
    <property type="entry name" value="Methionine--tRNA ligase"/>
    <property type="match status" value="1"/>
</dbReference>
<dbReference type="InterPro" id="IPR015413">
    <property type="entry name" value="Methionyl/Leucyl_tRNA_Synth"/>
</dbReference>
<evidence type="ECO:0000259" key="17">
    <source>
        <dbReference type="PROSITE" id="PS50886"/>
    </source>
</evidence>
<evidence type="ECO:0000313" key="18">
    <source>
        <dbReference type="EMBL" id="VVC76200.1"/>
    </source>
</evidence>
<dbReference type="NCBIfam" id="NF001100">
    <property type="entry name" value="PRK00133.1"/>
    <property type="match status" value="1"/>
</dbReference>
<evidence type="ECO:0000256" key="1">
    <source>
        <dbReference type="ARBA" id="ARBA00003314"/>
    </source>
</evidence>
<dbReference type="Gene3D" id="1.10.730.10">
    <property type="entry name" value="Isoleucyl-tRNA Synthetase, Domain 1"/>
    <property type="match status" value="1"/>
</dbReference>
<reference evidence="18 19" key="1">
    <citation type="submission" date="2019-08" db="EMBL/GenBank/DDBJ databases">
        <authorList>
            <person name="Guy L."/>
        </authorList>
    </citation>
    <scope>NUCLEOTIDE SEQUENCE [LARGE SCALE GENOMIC DNA]</scope>
    <source>
        <strain evidence="18 19">SGT-108</strain>
    </source>
</reference>
<dbReference type="NCBIfam" id="TIGR00398">
    <property type="entry name" value="metG"/>
    <property type="match status" value="1"/>
</dbReference>
<dbReference type="InterPro" id="IPR041872">
    <property type="entry name" value="Anticodon_Met"/>
</dbReference>
<dbReference type="GO" id="GO:0006431">
    <property type="term" value="P:methionyl-tRNA aminoacylation"/>
    <property type="evidence" value="ECO:0007669"/>
    <property type="project" value="UniProtKB-UniRule"/>
</dbReference>
<dbReference type="GO" id="GO:0000049">
    <property type="term" value="F:tRNA binding"/>
    <property type="evidence" value="ECO:0007669"/>
    <property type="project" value="UniProtKB-UniRule"/>
</dbReference>
<protein>
    <recommendedName>
        <fullName evidence="16">Methionine--tRNA ligase</fullName>
        <ecNumber evidence="16">6.1.1.10</ecNumber>
    </recommendedName>
    <alternativeName>
        <fullName evidence="16">Methionyl-tRNA synthetase</fullName>
        <shortName evidence="16">MetRS</shortName>
    </alternativeName>
</protein>
<evidence type="ECO:0000256" key="9">
    <source>
        <dbReference type="ARBA" id="ARBA00022741"/>
    </source>
</evidence>
<accession>A0A5E4PGN4</accession>
<dbReference type="InterPro" id="IPR029038">
    <property type="entry name" value="MetRS_Zn"/>
</dbReference>
<dbReference type="HAMAP" id="MF_00098">
    <property type="entry name" value="Met_tRNA_synth_type1"/>
    <property type="match status" value="1"/>
</dbReference>
<dbReference type="NCBIfam" id="TIGR00399">
    <property type="entry name" value="metG_C_term"/>
    <property type="match status" value="1"/>
</dbReference>
<dbReference type="InterPro" id="IPR014758">
    <property type="entry name" value="Met-tRNA_synth"/>
</dbReference>
<dbReference type="GO" id="GO:0005524">
    <property type="term" value="F:ATP binding"/>
    <property type="evidence" value="ECO:0007669"/>
    <property type="project" value="UniProtKB-UniRule"/>
</dbReference>
<comment type="function">
    <text evidence="1 16">Is required not only for elongation of protein synthesis but also for the initiation of all mRNA translation through initiator tRNA(fMet) aminoacylation.</text>
</comment>
<keyword evidence="7 16" id="KW-0436">Ligase</keyword>
<evidence type="ECO:0000256" key="6">
    <source>
        <dbReference type="ARBA" id="ARBA00022555"/>
    </source>
</evidence>
<dbReference type="CDD" id="cd02800">
    <property type="entry name" value="tRNA_bind_EcMetRS_like"/>
    <property type="match status" value="1"/>
</dbReference>
<evidence type="ECO:0000256" key="15">
    <source>
        <dbReference type="ARBA" id="ARBA00047364"/>
    </source>
</evidence>
<keyword evidence="13 16" id="KW-0648">Protein biosynthesis</keyword>
<evidence type="ECO:0000256" key="10">
    <source>
        <dbReference type="ARBA" id="ARBA00022833"/>
    </source>
</evidence>
<comment type="cofactor">
    <cofactor evidence="16">
        <name>Zn(2+)</name>
        <dbReference type="ChEBI" id="CHEBI:29105"/>
    </cofactor>
    <text evidence="16">Binds 1 zinc ion per subunit.</text>
</comment>
<evidence type="ECO:0000256" key="16">
    <source>
        <dbReference type="HAMAP-Rule" id="MF_00098"/>
    </source>
</evidence>
<evidence type="ECO:0000256" key="3">
    <source>
        <dbReference type="ARBA" id="ARBA00008258"/>
    </source>
</evidence>
<proteinExistence type="inferred from homology"/>
<keyword evidence="5 16" id="KW-0963">Cytoplasm</keyword>
<dbReference type="GO" id="GO:0005829">
    <property type="term" value="C:cytosol"/>
    <property type="evidence" value="ECO:0007669"/>
    <property type="project" value="TreeGrafter"/>
</dbReference>